<sequence>MELDPQDFWDRKARQGTPQFTDEDARLVKLYEREGWLLSAGDGDPCVVDPEGVAWYGEQELVAEEGAEAPEPGKYEGLSYAEVREQAKNRGLNAGGTHEEIVARLDEHDQKQD</sequence>
<dbReference type="InterPro" id="IPR003034">
    <property type="entry name" value="SAP_dom"/>
</dbReference>
<dbReference type="PROSITE" id="PS50800">
    <property type="entry name" value="SAP"/>
    <property type="match status" value="1"/>
</dbReference>
<dbReference type="Gene3D" id="1.10.720.30">
    <property type="entry name" value="SAP domain"/>
    <property type="match status" value="1"/>
</dbReference>
<keyword evidence="3" id="KW-1185">Reference proteome</keyword>
<dbReference type="OrthoDB" id="9878460at2"/>
<name>A0A0F0GSS3_LENAE</name>
<protein>
    <recommendedName>
        <fullName evidence="1">SAP domain-containing protein</fullName>
    </recommendedName>
</protein>
<dbReference type="SMART" id="SM00513">
    <property type="entry name" value="SAP"/>
    <property type="match status" value="1"/>
</dbReference>
<dbReference type="RefSeq" id="WP_045314942.1">
    <property type="nucleotide sequence ID" value="NZ_JYJG01000247.1"/>
</dbReference>
<dbReference type="PATRIC" id="fig|68170.10.peg.7743"/>
<dbReference type="AlphaFoldDB" id="A0A0F0GSS3"/>
<comment type="caution">
    <text evidence="2">The sequence shown here is derived from an EMBL/GenBank/DDBJ whole genome shotgun (WGS) entry which is preliminary data.</text>
</comment>
<dbReference type="Proteomes" id="UP000033393">
    <property type="component" value="Unassembled WGS sequence"/>
</dbReference>
<dbReference type="STRING" id="68170.GCA_000974445_01073"/>
<reference evidence="2 3" key="1">
    <citation type="submission" date="2015-02" db="EMBL/GenBank/DDBJ databases">
        <authorList>
            <person name="Ju K.-S."/>
            <person name="Doroghazi J.R."/>
            <person name="Metcalf W."/>
        </authorList>
    </citation>
    <scope>NUCLEOTIDE SEQUENCE [LARGE SCALE GENOMIC DNA]</scope>
    <source>
        <strain evidence="2 3">NRRL B-16140</strain>
    </source>
</reference>
<accession>A0A0F0GSS3</accession>
<proteinExistence type="predicted"/>
<dbReference type="SUPFAM" id="SSF68906">
    <property type="entry name" value="SAP domain"/>
    <property type="match status" value="1"/>
</dbReference>
<dbReference type="InterPro" id="IPR036361">
    <property type="entry name" value="SAP_dom_sf"/>
</dbReference>
<dbReference type="EMBL" id="JYJG01000247">
    <property type="protein sequence ID" value="KJK44443.1"/>
    <property type="molecule type" value="Genomic_DNA"/>
</dbReference>
<evidence type="ECO:0000313" key="2">
    <source>
        <dbReference type="EMBL" id="KJK44443.1"/>
    </source>
</evidence>
<evidence type="ECO:0000259" key="1">
    <source>
        <dbReference type="PROSITE" id="PS50800"/>
    </source>
</evidence>
<organism evidence="2 3">
    <name type="scientific">Lentzea aerocolonigenes</name>
    <name type="common">Lechevalieria aerocolonigenes</name>
    <name type="synonym">Saccharothrix aerocolonigenes</name>
    <dbReference type="NCBI Taxonomy" id="68170"/>
    <lineage>
        <taxon>Bacteria</taxon>
        <taxon>Bacillati</taxon>
        <taxon>Actinomycetota</taxon>
        <taxon>Actinomycetes</taxon>
        <taxon>Pseudonocardiales</taxon>
        <taxon>Pseudonocardiaceae</taxon>
        <taxon>Lentzea</taxon>
    </lineage>
</organism>
<feature type="domain" description="SAP" evidence="1">
    <location>
        <begin position="75"/>
        <end position="109"/>
    </location>
</feature>
<evidence type="ECO:0000313" key="3">
    <source>
        <dbReference type="Proteomes" id="UP000033393"/>
    </source>
</evidence>
<gene>
    <name evidence="2" type="ORF">UK23_29535</name>
</gene>